<dbReference type="InterPro" id="IPR027796">
    <property type="entry name" value="OTT_1508_deam-like"/>
</dbReference>
<dbReference type="Proteomes" id="UP001303647">
    <property type="component" value="Unassembled WGS sequence"/>
</dbReference>
<name>A0AAN7HQ57_9PEZI</name>
<evidence type="ECO:0000313" key="3">
    <source>
        <dbReference type="Proteomes" id="UP001303647"/>
    </source>
</evidence>
<feature type="region of interest" description="Disordered" evidence="1">
    <location>
        <begin position="504"/>
        <end position="541"/>
    </location>
</feature>
<feature type="compositionally biased region" description="Polar residues" evidence="1">
    <location>
        <begin position="463"/>
        <end position="477"/>
    </location>
</feature>
<sequence length="541" mass="60553">MTDSVPLPPSLRKRFYEPVVLLHALKDVYRINNSLMEPDLERSAGKSQQQTYFCFLNKLSQICDSQPKQRFGATVSAIAVLDSGTIEYRFASNQRDDAQLETVKGYLTNIINVLGGVTDSEVRDKSFMRTVHSKILRNVLAFNRPRVENYLEALISNDRLGFCIGYAAADEANEGRYAAEALRSLQPHIEAAMNAPRLNHNEFTVHSEALLEAIHSRYESSLEDYMKQKTRDPMLNPDSPWVEVRHALGRLLSYFIAIKVLISARKFWPRLFVDFEVSCIPSSEPLEDLPSIRRTAKGIIQRMSRNTDLMDAYESHASHLQSQSHRLDDRIRDRVRRGHFTPIVHAEVNLLESVLRSRAAAERDGEAPLRFFNEAEFGAYLGTSKPPCLLCGLYFAAHPDGVRVRESHGNLYINWRAPDLSVNAGADPERQRRDILEAMVKEVRNHAGRAIRERSYTRKKYDSCTTPTNPLGSTTVGGSLPGRGTKINELASAMGQISLDDALTTGVKNKPPEITPGVTRPSTNEGGDDDDNDDDGGGALL</sequence>
<proteinExistence type="predicted"/>
<feature type="region of interest" description="Disordered" evidence="1">
    <location>
        <begin position="458"/>
        <end position="483"/>
    </location>
</feature>
<organism evidence="2 3">
    <name type="scientific">Corynascus novoguineensis</name>
    <dbReference type="NCBI Taxonomy" id="1126955"/>
    <lineage>
        <taxon>Eukaryota</taxon>
        <taxon>Fungi</taxon>
        <taxon>Dikarya</taxon>
        <taxon>Ascomycota</taxon>
        <taxon>Pezizomycotina</taxon>
        <taxon>Sordariomycetes</taxon>
        <taxon>Sordariomycetidae</taxon>
        <taxon>Sordariales</taxon>
        <taxon>Chaetomiaceae</taxon>
        <taxon>Corynascus</taxon>
    </lineage>
</organism>
<reference evidence="2" key="1">
    <citation type="journal article" date="2023" name="Mol. Phylogenet. Evol.">
        <title>Genome-scale phylogeny and comparative genomics of the fungal order Sordariales.</title>
        <authorList>
            <person name="Hensen N."/>
            <person name="Bonometti L."/>
            <person name="Westerberg I."/>
            <person name="Brannstrom I.O."/>
            <person name="Guillou S."/>
            <person name="Cros-Aarteil S."/>
            <person name="Calhoun S."/>
            <person name="Haridas S."/>
            <person name="Kuo A."/>
            <person name="Mondo S."/>
            <person name="Pangilinan J."/>
            <person name="Riley R."/>
            <person name="LaButti K."/>
            <person name="Andreopoulos B."/>
            <person name="Lipzen A."/>
            <person name="Chen C."/>
            <person name="Yan M."/>
            <person name="Daum C."/>
            <person name="Ng V."/>
            <person name="Clum A."/>
            <person name="Steindorff A."/>
            <person name="Ohm R.A."/>
            <person name="Martin F."/>
            <person name="Silar P."/>
            <person name="Natvig D.O."/>
            <person name="Lalanne C."/>
            <person name="Gautier V."/>
            <person name="Ament-Velasquez S.L."/>
            <person name="Kruys A."/>
            <person name="Hutchinson M.I."/>
            <person name="Powell A.J."/>
            <person name="Barry K."/>
            <person name="Miller A.N."/>
            <person name="Grigoriev I.V."/>
            <person name="Debuchy R."/>
            <person name="Gladieux P."/>
            <person name="Hiltunen Thoren M."/>
            <person name="Johannesson H."/>
        </authorList>
    </citation>
    <scope>NUCLEOTIDE SEQUENCE</scope>
    <source>
        <strain evidence="2">CBS 359.72</strain>
    </source>
</reference>
<evidence type="ECO:0000313" key="2">
    <source>
        <dbReference type="EMBL" id="KAK4248328.1"/>
    </source>
</evidence>
<protein>
    <submittedName>
        <fullName evidence="2">Uncharacterized protein</fullName>
    </submittedName>
</protein>
<reference evidence="2" key="2">
    <citation type="submission" date="2023-05" db="EMBL/GenBank/DDBJ databases">
        <authorList>
            <consortium name="Lawrence Berkeley National Laboratory"/>
            <person name="Steindorff A."/>
            <person name="Hensen N."/>
            <person name="Bonometti L."/>
            <person name="Westerberg I."/>
            <person name="Brannstrom I.O."/>
            <person name="Guillou S."/>
            <person name="Cros-Aarteil S."/>
            <person name="Calhoun S."/>
            <person name="Haridas S."/>
            <person name="Kuo A."/>
            <person name="Mondo S."/>
            <person name="Pangilinan J."/>
            <person name="Riley R."/>
            <person name="Labutti K."/>
            <person name="Andreopoulos B."/>
            <person name="Lipzen A."/>
            <person name="Chen C."/>
            <person name="Yanf M."/>
            <person name="Daum C."/>
            <person name="Ng V."/>
            <person name="Clum A."/>
            <person name="Ohm R."/>
            <person name="Martin F."/>
            <person name="Silar P."/>
            <person name="Natvig D."/>
            <person name="Lalanne C."/>
            <person name="Gautier V."/>
            <person name="Ament-Velasquez S.L."/>
            <person name="Kruys A."/>
            <person name="Hutchinson M.I."/>
            <person name="Powell A.J."/>
            <person name="Barry K."/>
            <person name="Miller A.N."/>
            <person name="Grigoriev I.V."/>
            <person name="Debuchy R."/>
            <person name="Gladieux P."/>
            <person name="Thoren M.H."/>
            <person name="Johannesson H."/>
        </authorList>
    </citation>
    <scope>NUCLEOTIDE SEQUENCE</scope>
    <source>
        <strain evidence="2">CBS 359.72</strain>
    </source>
</reference>
<dbReference type="EMBL" id="MU857639">
    <property type="protein sequence ID" value="KAK4248328.1"/>
    <property type="molecule type" value="Genomic_DNA"/>
</dbReference>
<accession>A0AAN7HQ57</accession>
<evidence type="ECO:0000256" key="1">
    <source>
        <dbReference type="SAM" id="MobiDB-lite"/>
    </source>
</evidence>
<gene>
    <name evidence="2" type="ORF">C7999DRAFT_13758</name>
</gene>
<dbReference type="AlphaFoldDB" id="A0AAN7HQ57"/>
<dbReference type="PANTHER" id="PTHR42037">
    <property type="match status" value="1"/>
</dbReference>
<dbReference type="PANTHER" id="PTHR42037:SF1">
    <property type="match status" value="1"/>
</dbReference>
<feature type="compositionally biased region" description="Acidic residues" evidence="1">
    <location>
        <begin position="526"/>
        <end position="541"/>
    </location>
</feature>
<keyword evidence="3" id="KW-1185">Reference proteome</keyword>
<comment type="caution">
    <text evidence="2">The sequence shown here is derived from an EMBL/GenBank/DDBJ whole genome shotgun (WGS) entry which is preliminary data.</text>
</comment>
<dbReference type="Pfam" id="PF14441">
    <property type="entry name" value="OTT_1508_deam"/>
    <property type="match status" value="1"/>
</dbReference>